<proteinExistence type="predicted"/>
<reference evidence="2 3" key="1">
    <citation type="submission" date="2016-10" db="EMBL/GenBank/DDBJ databases">
        <authorList>
            <person name="de Groot N.N."/>
        </authorList>
    </citation>
    <scope>NUCLEOTIDE SEQUENCE [LARGE SCALE GENOMIC DNA]</scope>
    <source>
        <strain evidence="2 3">DSM 18978</strain>
    </source>
</reference>
<dbReference type="Proteomes" id="UP000198636">
    <property type="component" value="Unassembled WGS sequence"/>
</dbReference>
<protein>
    <submittedName>
        <fullName evidence="2">Radical SAM-linked protein</fullName>
    </submittedName>
</protein>
<evidence type="ECO:0000313" key="2">
    <source>
        <dbReference type="EMBL" id="SCY15425.1"/>
    </source>
</evidence>
<evidence type="ECO:0000259" key="1">
    <source>
        <dbReference type="Pfam" id="PF10105"/>
    </source>
</evidence>
<dbReference type="STRING" id="1120976.SAMN03080606_00944"/>
<evidence type="ECO:0000313" key="3">
    <source>
        <dbReference type="Proteomes" id="UP000198636"/>
    </source>
</evidence>
<sequence>MFRLRARFSKNEDLIFISHLDLMRVFERAMRRANIPISHTQGFNPHPIMAFATALGLGISSAAEYIDIQLDEEIQTESFVDRLNNVLPNGLKIIQCTYISSKEESLMAVIKRSVYLVKVSLQTPISKEELTTELERFTGLEEIVLIKEKKKKGRKNQKTVQHVDIRPNIYSIELLSLEEEQAIFKMNLAAGSVGNLKPEIVIEKLMELTQLQINLESMRIHRLELFKEVEGTFVTPLEDLKSI</sequence>
<dbReference type="AlphaFoldDB" id="A0A1G5DL42"/>
<dbReference type="EMBL" id="FMUS01000004">
    <property type="protein sequence ID" value="SCY15425.1"/>
    <property type="molecule type" value="Genomic_DNA"/>
</dbReference>
<dbReference type="InterPro" id="IPR018768">
    <property type="entry name" value="DUF2344"/>
</dbReference>
<organism evidence="2 3">
    <name type="scientific">Alkaliphilus peptidifermentans DSM 18978</name>
    <dbReference type="NCBI Taxonomy" id="1120976"/>
    <lineage>
        <taxon>Bacteria</taxon>
        <taxon>Bacillati</taxon>
        <taxon>Bacillota</taxon>
        <taxon>Clostridia</taxon>
        <taxon>Peptostreptococcales</taxon>
        <taxon>Natronincolaceae</taxon>
        <taxon>Alkaliphilus</taxon>
    </lineage>
</organism>
<name>A0A1G5DL42_9FIRM</name>
<accession>A0A1G5DL42</accession>
<feature type="domain" description="DUF2344" evidence="1">
    <location>
        <begin position="3"/>
        <end position="198"/>
    </location>
</feature>
<dbReference type="NCBIfam" id="TIGR03936">
    <property type="entry name" value="sam_1_link_chp"/>
    <property type="match status" value="1"/>
</dbReference>
<gene>
    <name evidence="2" type="ORF">SAMN03080606_00944</name>
</gene>
<keyword evidence="3" id="KW-1185">Reference proteome</keyword>
<dbReference type="Pfam" id="PF10105">
    <property type="entry name" value="DUF2344"/>
    <property type="match status" value="1"/>
</dbReference>
<dbReference type="RefSeq" id="WP_176758865.1">
    <property type="nucleotide sequence ID" value="NZ_FMUS01000004.1"/>
</dbReference>